<accession>A0ABM5GVS9</accession>
<dbReference type="RefSeq" id="XP_016970277.2">
    <property type="nucleotide sequence ID" value="XM_017114788.2"/>
</dbReference>
<organism evidence="2 3">
    <name type="scientific">Drosophila rhopaloa</name>
    <name type="common">Fruit fly</name>
    <dbReference type="NCBI Taxonomy" id="1041015"/>
    <lineage>
        <taxon>Eukaryota</taxon>
        <taxon>Metazoa</taxon>
        <taxon>Ecdysozoa</taxon>
        <taxon>Arthropoda</taxon>
        <taxon>Hexapoda</taxon>
        <taxon>Insecta</taxon>
        <taxon>Pterygota</taxon>
        <taxon>Neoptera</taxon>
        <taxon>Endopterygota</taxon>
        <taxon>Diptera</taxon>
        <taxon>Brachycera</taxon>
        <taxon>Muscomorpha</taxon>
        <taxon>Ephydroidea</taxon>
        <taxon>Drosophilidae</taxon>
        <taxon>Drosophila</taxon>
        <taxon>Sophophora</taxon>
    </lineage>
</organism>
<sequence length="86" mass="10080">MDEEPIWTLLKDWKINLFLLIPFGVAMSAAFLCFCYYWYQCVRDRRRAQIEKRVLPLPLSRISIRPGGSLVENTISIHSNNSADKY</sequence>
<dbReference type="GeneID" id="108038071"/>
<dbReference type="InterPro" id="IPR047851">
    <property type="entry name" value="Hemotin"/>
</dbReference>
<reference evidence="3" key="1">
    <citation type="journal article" date="2021" name="Elife">
        <title>Highly contiguous assemblies of 101 drosophilid genomes.</title>
        <authorList>
            <person name="Kim B.Y."/>
            <person name="Wang J.R."/>
            <person name="Miller D.E."/>
            <person name="Barmina O."/>
            <person name="Delaney E."/>
            <person name="Thompson A."/>
            <person name="Comeault A.A."/>
            <person name="Peede D."/>
            <person name="D'Agostino E.R."/>
            <person name="Pelaez J."/>
            <person name="Aguilar J.M."/>
            <person name="Haji D."/>
            <person name="Matsunaga T."/>
            <person name="Armstrong E.E."/>
            <person name="Zych M."/>
            <person name="Ogawa Y."/>
            <person name="Stamenkovic-Radak M."/>
            <person name="Jelic M."/>
            <person name="Veselinovic M.S."/>
            <person name="Tanaskovic M."/>
            <person name="Eric P."/>
            <person name="Gao J.J."/>
            <person name="Katoh T.K."/>
            <person name="Toda M.J."/>
            <person name="Watabe H."/>
            <person name="Watada M."/>
            <person name="Davis J.S."/>
            <person name="Moyle L.C."/>
            <person name="Manoli G."/>
            <person name="Bertolini E."/>
            <person name="Kostal V."/>
            <person name="Hawley R.S."/>
            <person name="Takahashi A."/>
            <person name="Jones C.D."/>
            <person name="Price D.K."/>
            <person name="Whiteman N."/>
            <person name="Kopp A."/>
            <person name="Matute D.R."/>
            <person name="Petrov D.A."/>
        </authorList>
    </citation>
    <scope>NUCLEOTIDE SEQUENCE [LARGE SCALE GENOMIC DNA]</scope>
</reference>
<evidence type="ECO:0008006" key="4">
    <source>
        <dbReference type="Google" id="ProtNLM"/>
    </source>
</evidence>
<dbReference type="Pfam" id="PF21944">
    <property type="entry name" value="Hemotin"/>
    <property type="match status" value="1"/>
</dbReference>
<proteinExistence type="predicted"/>
<keyword evidence="3" id="KW-1185">Reference proteome</keyword>
<name>A0ABM5GVS9_DRORH</name>
<dbReference type="EnsemblMetazoa" id="XM_017114788.2">
    <property type="protein sequence ID" value="XP_016970277.2"/>
    <property type="gene ID" value="LOC108038071"/>
</dbReference>
<dbReference type="Proteomes" id="UP001652680">
    <property type="component" value="Unassembled WGS sequence"/>
</dbReference>
<keyword evidence="1" id="KW-1133">Transmembrane helix</keyword>
<keyword evidence="1" id="KW-0812">Transmembrane</keyword>
<evidence type="ECO:0000313" key="3">
    <source>
        <dbReference type="Proteomes" id="UP001652680"/>
    </source>
</evidence>
<keyword evidence="1" id="KW-0472">Membrane</keyword>
<evidence type="ECO:0000256" key="1">
    <source>
        <dbReference type="SAM" id="Phobius"/>
    </source>
</evidence>
<feature type="transmembrane region" description="Helical" evidence="1">
    <location>
        <begin position="15"/>
        <end position="39"/>
    </location>
</feature>
<protein>
    <recommendedName>
        <fullName evidence="4">Hemotin</fullName>
    </recommendedName>
</protein>
<reference evidence="2" key="2">
    <citation type="submission" date="2025-05" db="UniProtKB">
        <authorList>
            <consortium name="EnsemblMetazoa"/>
        </authorList>
    </citation>
    <scope>IDENTIFICATION</scope>
</reference>
<dbReference type="CDD" id="cd20249">
    <property type="entry name" value="Hemotin"/>
    <property type="match status" value="1"/>
</dbReference>
<evidence type="ECO:0000313" key="2">
    <source>
        <dbReference type="EnsemblMetazoa" id="XP_016970277.2"/>
    </source>
</evidence>